<dbReference type="EMBL" id="MU866643">
    <property type="protein sequence ID" value="KAK4171091.1"/>
    <property type="molecule type" value="Genomic_DNA"/>
</dbReference>
<dbReference type="InterPro" id="IPR002575">
    <property type="entry name" value="Aminoglycoside_PTrfase"/>
</dbReference>
<dbReference type="InterPro" id="IPR051678">
    <property type="entry name" value="AGP_Transferase"/>
</dbReference>
<keyword evidence="3" id="KW-1185">Reference proteome</keyword>
<reference evidence="2" key="2">
    <citation type="submission" date="2023-05" db="EMBL/GenBank/DDBJ databases">
        <authorList>
            <consortium name="Lawrence Berkeley National Laboratory"/>
            <person name="Steindorff A."/>
            <person name="Hensen N."/>
            <person name="Bonometti L."/>
            <person name="Westerberg I."/>
            <person name="Brannstrom I.O."/>
            <person name="Guillou S."/>
            <person name="Cros-Aarteil S."/>
            <person name="Calhoun S."/>
            <person name="Haridas S."/>
            <person name="Kuo A."/>
            <person name="Mondo S."/>
            <person name="Pangilinan J."/>
            <person name="Riley R."/>
            <person name="Labutti K."/>
            <person name="Andreopoulos B."/>
            <person name="Lipzen A."/>
            <person name="Chen C."/>
            <person name="Yanf M."/>
            <person name="Daum C."/>
            <person name="Ng V."/>
            <person name="Clum A."/>
            <person name="Ohm R."/>
            <person name="Martin F."/>
            <person name="Silar P."/>
            <person name="Natvig D."/>
            <person name="Lalanne C."/>
            <person name="Gautier V."/>
            <person name="Ament-Velasquez S.L."/>
            <person name="Kruys A."/>
            <person name="Hutchinson M.I."/>
            <person name="Powell A.J."/>
            <person name="Barry K."/>
            <person name="Miller A.N."/>
            <person name="Grigoriev I.V."/>
            <person name="Debuchy R."/>
            <person name="Gladieux P."/>
            <person name="Thoren M.H."/>
            <person name="Johannesson H."/>
        </authorList>
    </citation>
    <scope>NUCLEOTIDE SEQUENCE</scope>
    <source>
        <strain evidence="2">CBS 892.96</strain>
    </source>
</reference>
<dbReference type="InterPro" id="IPR011009">
    <property type="entry name" value="Kinase-like_dom_sf"/>
</dbReference>
<dbReference type="SUPFAM" id="SSF56112">
    <property type="entry name" value="Protein kinase-like (PK-like)"/>
    <property type="match status" value="1"/>
</dbReference>
<comment type="caution">
    <text evidence="2">The sequence shown here is derived from an EMBL/GenBank/DDBJ whole genome shotgun (WGS) entry which is preliminary data.</text>
</comment>
<dbReference type="AlphaFoldDB" id="A0AAN6VYX9"/>
<proteinExistence type="predicted"/>
<dbReference type="Proteomes" id="UP001302321">
    <property type="component" value="Unassembled WGS sequence"/>
</dbReference>
<evidence type="ECO:0000313" key="2">
    <source>
        <dbReference type="EMBL" id="KAK4171091.1"/>
    </source>
</evidence>
<dbReference type="Gene3D" id="3.90.1200.10">
    <property type="match status" value="1"/>
</dbReference>
<dbReference type="PANTHER" id="PTHR21310">
    <property type="entry name" value="AMINOGLYCOSIDE PHOSPHOTRANSFERASE-RELATED-RELATED"/>
    <property type="match status" value="1"/>
</dbReference>
<dbReference type="Pfam" id="PF01636">
    <property type="entry name" value="APH"/>
    <property type="match status" value="1"/>
</dbReference>
<sequence>MRSGVKMLLNPVHLNHFYQPSPPPPRQHVEEVDSFEALYNSLSNLTLAPTTLVPRAPAPVSKLILSEPVPQPQPASIVKQEDNQGIPVNLIFPPGDNVIFAHSSYFTRPKYGFPPDLPSVPQVRGQAILSHGSLPLPSPYYLPVPQAGLLVKYGADTTVTSTEAKTLLSLRRYLSDKVPVQEVFGWRRDIETGERVIYLCLPSDGVTLEQQWPFMSDSQKEHICLQIKDMVKSWRRLQPGGVEVVASIDNTPLKDEIFQFPTSPGLKIPAPGPFPNISNFHSYFVATAVALSQTKQKDDIPAKINYQPHHLLPDNAPIVFTHGALHPRNIIISMHQQNQPTVVSVIGWEQAGWYPAYWELCKARHECSKQGEQGALLGDWESKYLPAIVNLDEFGLEKQGWNGRALCQYWDYFVGLMHRWQ</sequence>
<protein>
    <recommendedName>
        <fullName evidence="1">Aminoglycoside phosphotransferase domain-containing protein</fullName>
    </recommendedName>
</protein>
<reference evidence="2" key="1">
    <citation type="journal article" date="2023" name="Mol. Phylogenet. Evol.">
        <title>Genome-scale phylogeny and comparative genomics of the fungal order Sordariales.</title>
        <authorList>
            <person name="Hensen N."/>
            <person name="Bonometti L."/>
            <person name="Westerberg I."/>
            <person name="Brannstrom I.O."/>
            <person name="Guillou S."/>
            <person name="Cros-Aarteil S."/>
            <person name="Calhoun S."/>
            <person name="Haridas S."/>
            <person name="Kuo A."/>
            <person name="Mondo S."/>
            <person name="Pangilinan J."/>
            <person name="Riley R."/>
            <person name="LaButti K."/>
            <person name="Andreopoulos B."/>
            <person name="Lipzen A."/>
            <person name="Chen C."/>
            <person name="Yan M."/>
            <person name="Daum C."/>
            <person name="Ng V."/>
            <person name="Clum A."/>
            <person name="Steindorff A."/>
            <person name="Ohm R.A."/>
            <person name="Martin F."/>
            <person name="Silar P."/>
            <person name="Natvig D.O."/>
            <person name="Lalanne C."/>
            <person name="Gautier V."/>
            <person name="Ament-Velasquez S.L."/>
            <person name="Kruys A."/>
            <person name="Hutchinson M.I."/>
            <person name="Powell A.J."/>
            <person name="Barry K."/>
            <person name="Miller A.N."/>
            <person name="Grigoriev I.V."/>
            <person name="Debuchy R."/>
            <person name="Gladieux P."/>
            <person name="Hiltunen Thoren M."/>
            <person name="Johannesson H."/>
        </authorList>
    </citation>
    <scope>NUCLEOTIDE SEQUENCE</scope>
    <source>
        <strain evidence="2">CBS 892.96</strain>
    </source>
</reference>
<dbReference type="PANTHER" id="PTHR21310:SF54">
    <property type="entry name" value="AMINOGLYCOSIDE PHOSPHOTRANSFERASE DOMAIN-CONTAINING PROTEIN"/>
    <property type="match status" value="1"/>
</dbReference>
<gene>
    <name evidence="2" type="ORF">QBC36DRAFT_340608</name>
</gene>
<name>A0AAN6VYX9_9PEZI</name>
<evidence type="ECO:0000313" key="3">
    <source>
        <dbReference type="Proteomes" id="UP001302321"/>
    </source>
</evidence>
<organism evidence="2 3">
    <name type="scientific">Triangularia setosa</name>
    <dbReference type="NCBI Taxonomy" id="2587417"/>
    <lineage>
        <taxon>Eukaryota</taxon>
        <taxon>Fungi</taxon>
        <taxon>Dikarya</taxon>
        <taxon>Ascomycota</taxon>
        <taxon>Pezizomycotina</taxon>
        <taxon>Sordariomycetes</taxon>
        <taxon>Sordariomycetidae</taxon>
        <taxon>Sordariales</taxon>
        <taxon>Podosporaceae</taxon>
        <taxon>Triangularia</taxon>
    </lineage>
</organism>
<evidence type="ECO:0000259" key="1">
    <source>
        <dbReference type="Pfam" id="PF01636"/>
    </source>
</evidence>
<accession>A0AAN6VYX9</accession>
<feature type="domain" description="Aminoglycoside phosphotransferase" evidence="1">
    <location>
        <begin position="170"/>
        <end position="364"/>
    </location>
</feature>